<feature type="domain" description="Response regulatory" evidence="10">
    <location>
        <begin position="1277"/>
        <end position="1397"/>
    </location>
</feature>
<feature type="domain" description="PAS" evidence="11">
    <location>
        <begin position="390"/>
        <end position="460"/>
    </location>
</feature>
<evidence type="ECO:0000256" key="4">
    <source>
        <dbReference type="ARBA" id="ARBA00022679"/>
    </source>
</evidence>
<dbReference type="InterPro" id="IPR000014">
    <property type="entry name" value="PAS"/>
</dbReference>
<dbReference type="GO" id="GO:0000155">
    <property type="term" value="F:phosphorelay sensor kinase activity"/>
    <property type="evidence" value="ECO:0007669"/>
    <property type="project" value="InterPro"/>
</dbReference>
<dbReference type="InterPro" id="IPR036097">
    <property type="entry name" value="HisK_dim/P_sf"/>
</dbReference>
<dbReference type="PANTHER" id="PTHR43304">
    <property type="entry name" value="PHYTOCHROME-LIKE PROTEIN CPH1"/>
    <property type="match status" value="1"/>
</dbReference>
<dbReference type="InterPro" id="IPR036890">
    <property type="entry name" value="HATPase_C_sf"/>
</dbReference>
<dbReference type="CDD" id="cd00130">
    <property type="entry name" value="PAS"/>
    <property type="match status" value="7"/>
</dbReference>
<dbReference type="InterPro" id="IPR035965">
    <property type="entry name" value="PAS-like_dom_sf"/>
</dbReference>
<dbReference type="InterPro" id="IPR004358">
    <property type="entry name" value="Sig_transdc_His_kin-like_C"/>
</dbReference>
<evidence type="ECO:0000259" key="9">
    <source>
        <dbReference type="PROSITE" id="PS50109"/>
    </source>
</evidence>
<reference evidence="14" key="2">
    <citation type="journal article" date="2024" name="Nature">
        <title>Anoxygenic phototroph of the Chloroflexota uses a type I reaction centre.</title>
        <authorList>
            <person name="Tsuji J.M."/>
            <person name="Shaw N.A."/>
            <person name="Nagashima S."/>
            <person name="Venkiteswaran J.J."/>
            <person name="Schiff S.L."/>
            <person name="Watanabe T."/>
            <person name="Fukui M."/>
            <person name="Hanada S."/>
            <person name="Tank M."/>
            <person name="Neufeld J.D."/>
        </authorList>
    </citation>
    <scope>NUCLEOTIDE SEQUENCE</scope>
    <source>
        <strain evidence="14">L227-S17</strain>
    </source>
</reference>
<dbReference type="SUPFAM" id="SSF47384">
    <property type="entry name" value="Homodimeric domain of signal transducing histidine kinase"/>
    <property type="match status" value="1"/>
</dbReference>
<dbReference type="InterPro" id="IPR001789">
    <property type="entry name" value="Sig_transdc_resp-reg_receiver"/>
</dbReference>
<dbReference type="InterPro" id="IPR001610">
    <property type="entry name" value="PAC"/>
</dbReference>
<evidence type="ECO:0000313" key="15">
    <source>
        <dbReference type="Proteomes" id="UP000521676"/>
    </source>
</evidence>
<dbReference type="PROSITE" id="PS50112">
    <property type="entry name" value="PAS"/>
    <property type="match status" value="7"/>
</dbReference>
<dbReference type="PANTHER" id="PTHR43304:SF1">
    <property type="entry name" value="PAC DOMAIN-CONTAINING PROTEIN"/>
    <property type="match status" value="1"/>
</dbReference>
<evidence type="ECO:0000256" key="1">
    <source>
        <dbReference type="ARBA" id="ARBA00000085"/>
    </source>
</evidence>
<feature type="modified residue" description="4-aspartylphosphate" evidence="7">
    <location>
        <position position="1331"/>
    </location>
</feature>
<dbReference type="Pfam" id="PF08447">
    <property type="entry name" value="PAS_3"/>
    <property type="match status" value="1"/>
</dbReference>
<dbReference type="Gene3D" id="3.30.565.10">
    <property type="entry name" value="Histidine kinase-like ATPase, C-terminal domain"/>
    <property type="match status" value="1"/>
</dbReference>
<evidence type="ECO:0000313" key="14">
    <source>
        <dbReference type="EMBL" id="WJW67940.1"/>
    </source>
</evidence>
<evidence type="ECO:0000259" key="11">
    <source>
        <dbReference type="PROSITE" id="PS50112"/>
    </source>
</evidence>
<keyword evidence="16" id="KW-1185">Reference proteome</keyword>
<dbReference type="Gene3D" id="3.40.50.2300">
    <property type="match status" value="1"/>
</dbReference>
<dbReference type="InterPro" id="IPR000700">
    <property type="entry name" value="PAS-assoc_C"/>
</dbReference>
<dbReference type="SMART" id="SM00448">
    <property type="entry name" value="REC"/>
    <property type="match status" value="1"/>
</dbReference>
<dbReference type="Gene3D" id="1.10.287.130">
    <property type="match status" value="1"/>
</dbReference>
<dbReference type="SMART" id="SM00387">
    <property type="entry name" value="HATPase_c"/>
    <property type="match status" value="1"/>
</dbReference>
<proteinExistence type="predicted"/>
<evidence type="ECO:0000256" key="2">
    <source>
        <dbReference type="ARBA" id="ARBA00012438"/>
    </source>
</evidence>
<dbReference type="EC" id="2.7.13.3" evidence="2"/>
<dbReference type="EMBL" id="JACATZ010000001">
    <property type="protein sequence ID" value="NWJ46081.1"/>
    <property type="molecule type" value="Genomic_DNA"/>
</dbReference>
<feature type="domain" description="PAS" evidence="11">
    <location>
        <begin position="889"/>
        <end position="962"/>
    </location>
</feature>
<reference evidence="13 15" key="1">
    <citation type="submission" date="2020-06" db="EMBL/GenBank/DDBJ databases">
        <title>Anoxygenic phototrophic Chloroflexota member uses a Type I reaction center.</title>
        <authorList>
            <person name="Tsuji J.M."/>
            <person name="Shaw N.A."/>
            <person name="Nagashima S."/>
            <person name="Venkiteswaran J."/>
            <person name="Schiff S.L."/>
            <person name="Hanada S."/>
            <person name="Tank M."/>
            <person name="Neufeld J.D."/>
        </authorList>
    </citation>
    <scope>NUCLEOTIDE SEQUENCE [LARGE SCALE GENOMIC DNA]</scope>
    <source>
        <strain evidence="13">L227-S17</strain>
    </source>
</reference>
<dbReference type="CDD" id="cd00082">
    <property type="entry name" value="HisKA"/>
    <property type="match status" value="1"/>
</dbReference>
<dbReference type="InterPro" id="IPR003594">
    <property type="entry name" value="HATPase_dom"/>
</dbReference>
<dbReference type="InterPro" id="IPR013656">
    <property type="entry name" value="PAS_4"/>
</dbReference>
<comment type="catalytic activity">
    <reaction evidence="1">
        <text>ATP + protein L-histidine = ADP + protein N-phospho-L-histidine.</text>
        <dbReference type="EC" id="2.7.13.3"/>
    </reaction>
</comment>
<evidence type="ECO:0000256" key="7">
    <source>
        <dbReference type="PROSITE-ProRule" id="PRU00169"/>
    </source>
</evidence>
<evidence type="ECO:0000256" key="8">
    <source>
        <dbReference type="SAM" id="MobiDB-lite"/>
    </source>
</evidence>
<accession>A0A8T7M2A4</accession>
<dbReference type="Proteomes" id="UP000521676">
    <property type="component" value="Unassembled WGS sequence"/>
</dbReference>
<evidence type="ECO:0000256" key="6">
    <source>
        <dbReference type="ARBA" id="ARBA00023012"/>
    </source>
</evidence>
<dbReference type="SMART" id="SM00091">
    <property type="entry name" value="PAS"/>
    <property type="match status" value="8"/>
</dbReference>
<dbReference type="SUPFAM" id="SSF55874">
    <property type="entry name" value="ATPase domain of HSP90 chaperone/DNA topoisomerase II/histidine kinase"/>
    <property type="match status" value="1"/>
</dbReference>
<dbReference type="SMART" id="SM00388">
    <property type="entry name" value="HisKA"/>
    <property type="match status" value="1"/>
</dbReference>
<feature type="domain" description="PAC" evidence="12">
    <location>
        <begin position="589"/>
        <end position="640"/>
    </location>
</feature>
<keyword evidence="3 7" id="KW-0597">Phosphoprotein</keyword>
<dbReference type="CDD" id="cd00156">
    <property type="entry name" value="REC"/>
    <property type="match status" value="1"/>
</dbReference>
<dbReference type="InterPro" id="IPR013767">
    <property type="entry name" value="PAS_fold"/>
</dbReference>
<dbReference type="InterPro" id="IPR005467">
    <property type="entry name" value="His_kinase_dom"/>
</dbReference>
<gene>
    <name evidence="13" type="ORF">HXX08_09405</name>
    <name evidence="14" type="ORF">OZ401_001225</name>
</gene>
<dbReference type="EMBL" id="CP128399">
    <property type="protein sequence ID" value="WJW67940.1"/>
    <property type="molecule type" value="Genomic_DNA"/>
</dbReference>
<dbReference type="SMART" id="SM00086">
    <property type="entry name" value="PAC"/>
    <property type="match status" value="6"/>
</dbReference>
<dbReference type="Pfam" id="PF00989">
    <property type="entry name" value="PAS"/>
    <property type="match status" value="1"/>
</dbReference>
<evidence type="ECO:0000259" key="10">
    <source>
        <dbReference type="PROSITE" id="PS50110"/>
    </source>
</evidence>
<evidence type="ECO:0000256" key="3">
    <source>
        <dbReference type="ARBA" id="ARBA00022553"/>
    </source>
</evidence>
<dbReference type="InterPro" id="IPR013655">
    <property type="entry name" value="PAS_fold_3"/>
</dbReference>
<dbReference type="PROSITE" id="PS50113">
    <property type="entry name" value="PAC"/>
    <property type="match status" value="5"/>
</dbReference>
<dbReference type="PROSITE" id="PS50109">
    <property type="entry name" value="HIS_KIN"/>
    <property type="match status" value="1"/>
</dbReference>
<evidence type="ECO:0000256" key="5">
    <source>
        <dbReference type="ARBA" id="ARBA00022777"/>
    </source>
</evidence>
<sequence>MPDTRQPIDKESPLNHSNATNGMVLPNMLDNLRAAVLMLDSGWQICYLNQSAANLLECNAAELIGKNFWSALPHFGVPHFEQHFRQTLQEQTSAHFVKYYSPLQTYLAVQIYPAADSLLVFLQKDASKEFVTPESPQPQEVSRASEQSLVEVTQRTLAILESISDAFYSLDTEERFIYVNNKTEQLWHKSREELLGKCIWDVFPQMVGLQPYQHMRQALTEQIPAGFEIYSEHIKQWVDVSVYPTSAGISVYFRDVTERKLIERALQESEAKFSKIFQTSPVATLISTRGEGRILDVNNTTLELLNYSREEMVGSTFAALNMWAAPETRMQLAEIIRKEGHVHGVEIPLKRKKGEIIYVLASVEFVELYGEPVMLSQLQDITALKNATQAQAQLASIVECSEDAIIGKTLDGIIQSWNGGATRMYGYTAEEMIGKSINFLVTPDRTNEIPGLLESIRQGEHLAHYETVRRCKNGTNIDVSLTLSPLRDSSGNIIGASAISHDITARKRLEEALYRSEARFQAFMDNSPMLAWITDVAGGFRYVNKPFARMTGYEKERVIGKTVLELYPEEMAKQYRLDNLKVFETDKSLEVQERYIRGDGSMGYALTNKFPLRDSSNPPLIGGVAIDITERVQAEEALQLSEERYRLLAENSLDIISTNLPDGTFQYISPACRRILGYEPEELTGRSMFDLFHPDELYPITEIVKQVVEKPGKAIAIFRYRHKNGHYVWLESTSQVIIDPASGRSLYTVNVGRDVTERVEAEEALRQSEGRYRLLARNLPNSAVLVFDRDMRYLVAEGGALAPNRFTNQVIEGKTIHEVLPPEAVARLLPHYQAALAGIESTFEDYYNEQVFLVRAVPIKDEQGKIINGMVLSQDITELKHAEQSLAAEKERLSVTLRSIGDAVITTDLEGRITLINRIAEELTGWNHAEAIGQSLDKVFCLLDEETRQRRPSPLRETLNTGHVILMQNNTLLIARDGVERIIMDSCAPIRDRQSNIIGVVLVFRDVTSQLRLEQEVQKAAKLESLGVFAGGLAHDFNNLLTGITGYLDLSKYYLENSESQQNVELNDFIDQAQAATLRARELTIQLLTFAKGGRPVKKTVALAQVIEEATRFILHGTNVKAVFELPEDLFQIEADVGQLGQVIHNLVLNAVQAMPQGGIITISARNVQIDEDTLLGLKAGSYVQISFRDEGAGINSENLSKIFDPYFTTKKSGNGLGLSVCHSIIRQHSGHIEVESVVGKGTIFTIYLPASIQQPETSGSFAKPVMSYTRSTTPMRILIMDDEELLRNMARRILLRLGHTVGVAEDGEEAYRLYRAALEAGQPFDVVLLDLTIPGGMGGKETMVKLLELDPHVTAVVCSGYSNDPIMSDYKQYGFKEVLPKPYHMEDLNKLLDKLAEETHHTDSDNAN</sequence>
<feature type="region of interest" description="Disordered" evidence="8">
    <location>
        <begin position="1"/>
        <end position="20"/>
    </location>
</feature>
<feature type="domain" description="PAS" evidence="11">
    <location>
        <begin position="152"/>
        <end position="226"/>
    </location>
</feature>
<keyword evidence="6" id="KW-0902">Two-component regulatory system</keyword>
<feature type="domain" description="PAS" evidence="11">
    <location>
        <begin position="516"/>
        <end position="570"/>
    </location>
</feature>
<name>A0A8T7M2A4_9CHLR</name>
<feature type="domain" description="PAC" evidence="12">
    <location>
        <begin position="461"/>
        <end position="515"/>
    </location>
</feature>
<protein>
    <recommendedName>
        <fullName evidence="2">histidine kinase</fullName>
        <ecNumber evidence="2">2.7.13.3</ecNumber>
    </recommendedName>
</protein>
<dbReference type="PRINTS" id="PR00344">
    <property type="entry name" value="BCTRLSENSOR"/>
</dbReference>
<dbReference type="RefSeq" id="WP_341469831.1">
    <property type="nucleotide sequence ID" value="NZ_CP128399.1"/>
</dbReference>
<feature type="compositionally biased region" description="Basic and acidic residues" evidence="8">
    <location>
        <begin position="1"/>
        <end position="13"/>
    </location>
</feature>
<dbReference type="Pfam" id="PF08448">
    <property type="entry name" value="PAS_4"/>
    <property type="match status" value="4"/>
</dbReference>
<dbReference type="InterPro" id="IPR003661">
    <property type="entry name" value="HisK_dim/P_dom"/>
</dbReference>
<feature type="domain" description="PAS" evidence="11">
    <location>
        <begin position="641"/>
        <end position="711"/>
    </location>
</feature>
<keyword evidence="4" id="KW-0808">Transferase</keyword>
<feature type="domain" description="PAC" evidence="12">
    <location>
        <begin position="714"/>
        <end position="767"/>
    </location>
</feature>
<evidence type="ECO:0000259" key="12">
    <source>
        <dbReference type="PROSITE" id="PS50113"/>
    </source>
</evidence>
<organism evidence="13 15">
    <name type="scientific">Candidatus Chlorohelix allophototropha</name>
    <dbReference type="NCBI Taxonomy" id="3003348"/>
    <lineage>
        <taxon>Bacteria</taxon>
        <taxon>Bacillati</taxon>
        <taxon>Chloroflexota</taxon>
        <taxon>Chloroflexia</taxon>
        <taxon>Candidatus Chloroheliales</taxon>
        <taxon>Candidatus Chloroheliaceae</taxon>
        <taxon>Candidatus Chlorohelix</taxon>
    </lineage>
</organism>
<keyword evidence="5" id="KW-0418">Kinase</keyword>
<dbReference type="PROSITE" id="PS50110">
    <property type="entry name" value="RESPONSE_REGULATORY"/>
    <property type="match status" value="1"/>
</dbReference>
<feature type="domain" description="PAS" evidence="11">
    <location>
        <begin position="21"/>
        <end position="95"/>
    </location>
</feature>
<evidence type="ECO:0000313" key="13">
    <source>
        <dbReference type="EMBL" id="NWJ46081.1"/>
    </source>
</evidence>
<feature type="domain" description="PAS" evidence="11">
    <location>
        <begin position="269"/>
        <end position="338"/>
    </location>
</feature>
<dbReference type="Pfam" id="PF02518">
    <property type="entry name" value="HATPase_c"/>
    <property type="match status" value="1"/>
</dbReference>
<dbReference type="Gene3D" id="3.30.450.20">
    <property type="entry name" value="PAS domain"/>
    <property type="match status" value="8"/>
</dbReference>
<dbReference type="InterPro" id="IPR011006">
    <property type="entry name" value="CheY-like_superfamily"/>
</dbReference>
<dbReference type="NCBIfam" id="TIGR00229">
    <property type="entry name" value="sensory_box"/>
    <property type="match status" value="6"/>
</dbReference>
<dbReference type="GO" id="GO:0006355">
    <property type="term" value="P:regulation of DNA-templated transcription"/>
    <property type="evidence" value="ECO:0007669"/>
    <property type="project" value="InterPro"/>
</dbReference>
<feature type="domain" description="PAC" evidence="12">
    <location>
        <begin position="967"/>
        <end position="1019"/>
    </location>
</feature>
<dbReference type="Pfam" id="PF13426">
    <property type="entry name" value="PAS_9"/>
    <property type="match status" value="2"/>
</dbReference>
<dbReference type="SUPFAM" id="SSF55785">
    <property type="entry name" value="PYP-like sensor domain (PAS domain)"/>
    <property type="match status" value="8"/>
</dbReference>
<feature type="domain" description="PAC" evidence="12">
    <location>
        <begin position="837"/>
        <end position="888"/>
    </location>
</feature>
<dbReference type="Proteomes" id="UP001431572">
    <property type="component" value="Chromosome 1"/>
</dbReference>
<dbReference type="Pfam" id="PF00072">
    <property type="entry name" value="Response_reg"/>
    <property type="match status" value="1"/>
</dbReference>
<dbReference type="SUPFAM" id="SSF52172">
    <property type="entry name" value="CheY-like"/>
    <property type="match status" value="1"/>
</dbReference>
<feature type="domain" description="Histidine kinase" evidence="9">
    <location>
        <begin position="1032"/>
        <end position="1253"/>
    </location>
</feature>
<evidence type="ECO:0000313" key="16">
    <source>
        <dbReference type="Proteomes" id="UP001431572"/>
    </source>
</evidence>
<dbReference type="InterPro" id="IPR052162">
    <property type="entry name" value="Sensor_kinase/Photoreceptor"/>
</dbReference>